<comment type="subcellular location">
    <subcellularLocation>
        <location evidence="1 9">Cell inner membrane</location>
        <topology evidence="1 9">Single-pass membrane protein</topology>
    </subcellularLocation>
</comment>
<dbReference type="EMBL" id="JACIHM010000009">
    <property type="protein sequence ID" value="MBB4449001.1"/>
    <property type="molecule type" value="Genomic_DNA"/>
</dbReference>
<name>A0A7W6SC63_9HYPH</name>
<evidence type="ECO:0000256" key="6">
    <source>
        <dbReference type="ARBA" id="ARBA00022692"/>
    </source>
</evidence>
<accession>A0A7W6SC63</accession>
<reference evidence="16 17" key="1">
    <citation type="submission" date="2020-08" db="EMBL/GenBank/DDBJ databases">
        <title>Genomic Encyclopedia of Type Strains, Phase IV (KMG-V): Genome sequencing to study the core and pangenomes of soil and plant-associated prokaryotes.</title>
        <authorList>
            <person name="Whitman W."/>
        </authorList>
    </citation>
    <scope>NUCLEOTIDE SEQUENCE [LARGE SCALE GENOMIC DNA]</scope>
    <source>
        <strain evidence="14 17">SEMIA 444</strain>
        <strain evidence="13 16">SEMIA 448</strain>
        <strain evidence="15 18">SEMIA 452</strain>
    </source>
</reference>
<feature type="coiled-coil region" evidence="10">
    <location>
        <begin position="155"/>
        <end position="182"/>
    </location>
</feature>
<dbReference type="PANTHER" id="PTHR30386:SF17">
    <property type="entry name" value="ALKALINE PROTEASE SECRETION PROTEIN APRE"/>
    <property type="match status" value="1"/>
</dbReference>
<sequence>MTDNTDTDALLSRSLRRNLIAGTVGVAVLFGGVGGWAASTELSGAVIANGILVVDGNVKKVQHPTGGIVADLLVKEGQLVSAGEVIVRLDATVTRANLAAASKNLDYFYARQARLEAERDGLSGVETPMVLLERLSAEKAEAVMISERRLLSDRLASRDGQKARLREQVQQLREQISGLDVQQRAKGEEIDLIEKELEGLRRLYNIGGITMSQVNALQRNSARLRGERGQLIASIASAKGRISEIELQLLQVDQTMRAEVAAELRDVANEQAKLVEQEVKALDQLKHIEIVAPIGGTVHQLVIHTVGGVITPAEVLMQIVPQGSALLVEARIAPQDIDQLGLGQAALLRLTAFNRNTTPELTGSVVRVSADLETDQHTGFSFYRAALSIPDEELSRLSGLALVPGMPVEAFIRTGERTVVSYFAKPIRDHLQRTFRQE</sequence>
<evidence type="ECO:0000256" key="2">
    <source>
        <dbReference type="ARBA" id="ARBA00009477"/>
    </source>
</evidence>
<evidence type="ECO:0000313" key="18">
    <source>
        <dbReference type="Proteomes" id="UP000576087"/>
    </source>
</evidence>
<evidence type="ECO:0000256" key="5">
    <source>
        <dbReference type="ARBA" id="ARBA00022519"/>
    </source>
</evidence>
<evidence type="ECO:0000256" key="10">
    <source>
        <dbReference type="SAM" id="Coils"/>
    </source>
</evidence>
<dbReference type="AlphaFoldDB" id="A0A7W6SC63"/>
<keyword evidence="5 9" id="KW-0997">Cell inner membrane</keyword>
<dbReference type="EMBL" id="JACIGW010000008">
    <property type="protein sequence ID" value="MBB4351039.1"/>
    <property type="molecule type" value="Genomic_DNA"/>
</dbReference>
<dbReference type="RefSeq" id="WP_183828668.1">
    <property type="nucleotide sequence ID" value="NZ_JACIGW010000008.1"/>
</dbReference>
<dbReference type="Proteomes" id="UP000576087">
    <property type="component" value="Unassembled WGS sequence"/>
</dbReference>
<dbReference type="GO" id="GO:0015031">
    <property type="term" value="P:protein transport"/>
    <property type="evidence" value="ECO:0007669"/>
    <property type="project" value="InterPro"/>
</dbReference>
<evidence type="ECO:0000313" key="17">
    <source>
        <dbReference type="Proteomes" id="UP000524535"/>
    </source>
</evidence>
<feature type="domain" description="AprE-like beta-barrel" evidence="12">
    <location>
        <begin position="326"/>
        <end position="415"/>
    </location>
</feature>
<keyword evidence="3 9" id="KW-0813">Transport</keyword>
<keyword evidence="4 9" id="KW-1003">Cell membrane</keyword>
<evidence type="ECO:0000256" key="1">
    <source>
        <dbReference type="ARBA" id="ARBA00004377"/>
    </source>
</evidence>
<evidence type="ECO:0000313" key="13">
    <source>
        <dbReference type="EMBL" id="MBB4351039.1"/>
    </source>
</evidence>
<dbReference type="InterPro" id="IPR010129">
    <property type="entry name" value="T1SS_HlyD"/>
</dbReference>
<keyword evidence="17" id="KW-1185">Reference proteome</keyword>
<dbReference type="GO" id="GO:0005886">
    <property type="term" value="C:plasma membrane"/>
    <property type="evidence" value="ECO:0007669"/>
    <property type="project" value="UniProtKB-SubCell"/>
</dbReference>
<keyword evidence="10" id="KW-0175">Coiled coil</keyword>
<dbReference type="Pfam" id="PF26002">
    <property type="entry name" value="Beta-barrel_AprE"/>
    <property type="match status" value="1"/>
</dbReference>
<proteinExistence type="inferred from homology"/>
<evidence type="ECO:0000256" key="9">
    <source>
        <dbReference type="RuleBase" id="RU365093"/>
    </source>
</evidence>
<evidence type="ECO:0000313" key="16">
    <source>
        <dbReference type="Proteomes" id="UP000520770"/>
    </source>
</evidence>
<evidence type="ECO:0000256" key="7">
    <source>
        <dbReference type="ARBA" id="ARBA00022989"/>
    </source>
</evidence>
<comment type="caution">
    <text evidence="13">The sequence shown here is derived from an EMBL/GenBank/DDBJ whole genome shotgun (WGS) entry which is preliminary data.</text>
</comment>
<dbReference type="Proteomes" id="UP000524535">
    <property type="component" value="Unassembled WGS sequence"/>
</dbReference>
<dbReference type="Gene3D" id="2.40.30.170">
    <property type="match status" value="1"/>
</dbReference>
<dbReference type="Proteomes" id="UP000520770">
    <property type="component" value="Unassembled WGS sequence"/>
</dbReference>
<evidence type="ECO:0000256" key="3">
    <source>
        <dbReference type="ARBA" id="ARBA00022448"/>
    </source>
</evidence>
<gene>
    <name evidence="14" type="ORF">GGE31_004927</name>
    <name evidence="13" type="ORF">GGE33_004817</name>
    <name evidence="15" type="ORF">GGE35_004851</name>
</gene>
<dbReference type="InterPro" id="IPR050739">
    <property type="entry name" value="MFP"/>
</dbReference>
<dbReference type="Pfam" id="PF25994">
    <property type="entry name" value="HH_AprE"/>
    <property type="match status" value="1"/>
</dbReference>
<dbReference type="InterPro" id="IPR058982">
    <property type="entry name" value="Beta-barrel_AprE"/>
</dbReference>
<evidence type="ECO:0000259" key="11">
    <source>
        <dbReference type="Pfam" id="PF25994"/>
    </source>
</evidence>
<dbReference type="PRINTS" id="PR01490">
    <property type="entry name" value="RTXTOXIND"/>
</dbReference>
<organism evidence="13 16">
    <name type="scientific">Aliirhizobium cellulosilyticum</name>
    <dbReference type="NCBI Taxonomy" id="393664"/>
    <lineage>
        <taxon>Bacteria</taxon>
        <taxon>Pseudomonadati</taxon>
        <taxon>Pseudomonadota</taxon>
        <taxon>Alphaproteobacteria</taxon>
        <taxon>Hyphomicrobiales</taxon>
        <taxon>Rhizobiaceae</taxon>
        <taxon>Aliirhizobium</taxon>
    </lineage>
</organism>
<dbReference type="EMBL" id="JACIGY010000009">
    <property type="protein sequence ID" value="MBB4414385.1"/>
    <property type="molecule type" value="Genomic_DNA"/>
</dbReference>
<feature type="domain" description="AprE-like long alpha-helical hairpin" evidence="11">
    <location>
        <begin position="95"/>
        <end position="284"/>
    </location>
</feature>
<evidence type="ECO:0000256" key="8">
    <source>
        <dbReference type="ARBA" id="ARBA00023136"/>
    </source>
</evidence>
<evidence type="ECO:0000313" key="14">
    <source>
        <dbReference type="EMBL" id="MBB4414385.1"/>
    </source>
</evidence>
<keyword evidence="6 9" id="KW-0812">Transmembrane</keyword>
<dbReference type="InterPro" id="IPR058781">
    <property type="entry name" value="HH_AprE-like"/>
</dbReference>
<protein>
    <recommendedName>
        <fullName evidence="9">Membrane fusion protein (MFP) family protein</fullName>
    </recommendedName>
</protein>
<keyword evidence="7 9" id="KW-1133">Transmembrane helix</keyword>
<dbReference type="NCBIfam" id="TIGR01843">
    <property type="entry name" value="type_I_hlyD"/>
    <property type="match status" value="1"/>
</dbReference>
<evidence type="ECO:0000259" key="12">
    <source>
        <dbReference type="Pfam" id="PF26002"/>
    </source>
</evidence>
<evidence type="ECO:0000256" key="4">
    <source>
        <dbReference type="ARBA" id="ARBA00022475"/>
    </source>
</evidence>
<evidence type="ECO:0000313" key="15">
    <source>
        <dbReference type="EMBL" id="MBB4449001.1"/>
    </source>
</evidence>
<feature type="transmembrane region" description="Helical" evidence="9">
    <location>
        <begin position="19"/>
        <end position="38"/>
    </location>
</feature>
<comment type="similarity">
    <text evidence="2 9">Belongs to the membrane fusion protein (MFP) (TC 8.A.1) family.</text>
</comment>
<dbReference type="Gene3D" id="2.40.50.100">
    <property type="match status" value="1"/>
</dbReference>
<keyword evidence="8 9" id="KW-0472">Membrane</keyword>
<dbReference type="PANTHER" id="PTHR30386">
    <property type="entry name" value="MEMBRANE FUSION SUBUNIT OF EMRAB-TOLC MULTIDRUG EFFLUX PUMP"/>
    <property type="match status" value="1"/>
</dbReference>